<feature type="compositionally biased region" description="Polar residues" evidence="4">
    <location>
        <begin position="29"/>
        <end position="38"/>
    </location>
</feature>
<keyword evidence="7" id="KW-1185">Reference proteome</keyword>
<keyword evidence="1" id="KW-0112">Calmodulin-binding</keyword>
<organism evidence="6 7">
    <name type="scientific">Oldenlandia corymbosa var. corymbosa</name>
    <dbReference type="NCBI Taxonomy" id="529605"/>
    <lineage>
        <taxon>Eukaryota</taxon>
        <taxon>Viridiplantae</taxon>
        <taxon>Streptophyta</taxon>
        <taxon>Embryophyta</taxon>
        <taxon>Tracheophyta</taxon>
        <taxon>Spermatophyta</taxon>
        <taxon>Magnoliopsida</taxon>
        <taxon>eudicotyledons</taxon>
        <taxon>Gunneridae</taxon>
        <taxon>Pentapetalae</taxon>
        <taxon>asterids</taxon>
        <taxon>lamiids</taxon>
        <taxon>Gentianales</taxon>
        <taxon>Rubiaceae</taxon>
        <taxon>Rubioideae</taxon>
        <taxon>Spermacoceae</taxon>
        <taxon>Hedyotis-Oldenlandia complex</taxon>
        <taxon>Oldenlandia</taxon>
    </lineage>
</organism>
<name>A0AAV1CBX5_OLDCO</name>
<evidence type="ECO:0000313" key="7">
    <source>
        <dbReference type="Proteomes" id="UP001161247"/>
    </source>
</evidence>
<feature type="region of interest" description="Disordered" evidence="4">
    <location>
        <begin position="1"/>
        <end position="52"/>
    </location>
</feature>
<dbReference type="InterPro" id="IPR000048">
    <property type="entry name" value="IQ_motif_EF-hand-BS"/>
</dbReference>
<dbReference type="PANTHER" id="PTHR32295">
    <property type="entry name" value="IQ-DOMAIN 5-RELATED"/>
    <property type="match status" value="1"/>
</dbReference>
<evidence type="ECO:0000256" key="1">
    <source>
        <dbReference type="ARBA" id="ARBA00022860"/>
    </source>
</evidence>
<feature type="region of interest" description="Disordered" evidence="4">
    <location>
        <begin position="570"/>
        <end position="598"/>
    </location>
</feature>
<dbReference type="GO" id="GO:0005516">
    <property type="term" value="F:calmodulin binding"/>
    <property type="evidence" value="ECO:0007669"/>
    <property type="project" value="UniProtKB-KW"/>
</dbReference>
<dbReference type="EMBL" id="OX459119">
    <property type="protein sequence ID" value="CAI9092703.1"/>
    <property type="molecule type" value="Genomic_DNA"/>
</dbReference>
<dbReference type="PROSITE" id="PS50096">
    <property type="entry name" value="IQ"/>
    <property type="match status" value="2"/>
</dbReference>
<dbReference type="Pfam" id="PF00612">
    <property type="entry name" value="IQ"/>
    <property type="match status" value="2"/>
</dbReference>
<dbReference type="InterPro" id="IPR025064">
    <property type="entry name" value="DUF4005"/>
</dbReference>
<evidence type="ECO:0000313" key="6">
    <source>
        <dbReference type="EMBL" id="CAI9092703.1"/>
    </source>
</evidence>
<reference evidence="6" key="1">
    <citation type="submission" date="2023-03" db="EMBL/GenBank/DDBJ databases">
        <authorList>
            <person name="Julca I."/>
        </authorList>
    </citation>
    <scope>NUCLEOTIDE SEQUENCE</scope>
</reference>
<evidence type="ECO:0000256" key="4">
    <source>
        <dbReference type="SAM" id="MobiDB-lite"/>
    </source>
</evidence>
<proteinExistence type="inferred from homology"/>
<feature type="region of interest" description="Disordered" evidence="4">
    <location>
        <begin position="454"/>
        <end position="509"/>
    </location>
</feature>
<accession>A0AAV1CBX5</accession>
<dbReference type="Pfam" id="PF13178">
    <property type="entry name" value="DUF4005"/>
    <property type="match status" value="1"/>
</dbReference>
<feature type="region of interest" description="Disordered" evidence="4">
    <location>
        <begin position="263"/>
        <end position="331"/>
    </location>
</feature>
<dbReference type="Proteomes" id="UP001161247">
    <property type="component" value="Chromosome 2"/>
</dbReference>
<evidence type="ECO:0000256" key="2">
    <source>
        <dbReference type="ARBA" id="ARBA00024341"/>
    </source>
</evidence>
<feature type="domain" description="DUF4005" evidence="5">
    <location>
        <begin position="509"/>
        <end position="561"/>
    </location>
</feature>
<dbReference type="AlphaFoldDB" id="A0AAV1CBX5"/>
<sequence>MGRSPGKWFKALLSRKKGSKSNLSKGKEISNSSSQGKRTVSDHDETSSLDEVPFSISEPVLISGGKGIPGSEKGGSARLPSIGLLLTTPKQDADAQTATDQDIPEVSESDRLRLEQAATKAQAAFRGYLVRRELPARVDIIRLQAFIRGHLVRRQAVATLYCTQGIVKFQALVRGQNVRRSGLCIQVHNKSAMETKDPKDLKSDQASAYGPPEKIVENAFVAKLLSLSPTVMPLLLQYGPEEPNSASDWLLRWTASRIWEPKSKSEALPTKQQKVETGKAKPKRSGVRLQSVIVENGSNHNSSDQEKQKRLAKKIPSHSAFSDPGHPSNEIEKARKNLKKVSNTTKDMPSEREGITEKQLRIDSKEVNVLPPDLSGDVTDTQSDKLWVETGSGELKTVIPETDTHTPAIEICDHPVLSSCVETELISEGNKDTLGVNDITSDPTGDENLKVSKRRASLPAKHNSYPDAGAHSVLVGKDDQTSYENHKLSKRRASFPAKHDEQDAGLPSETKVPSYMATTESAKAKFRGQVSPRFGQDAYDKNGITRRYSLPSSNNAKMTSSPRVQSLVQATGGRGGIKIDRSLSSSRDGKVLQAEWRR</sequence>
<dbReference type="PANTHER" id="PTHR32295:SF281">
    <property type="entry name" value="PROTEIN IQ-DOMAIN 31"/>
    <property type="match status" value="1"/>
</dbReference>
<dbReference type="SMART" id="SM00015">
    <property type="entry name" value="IQ"/>
    <property type="match status" value="2"/>
</dbReference>
<gene>
    <name evidence="6" type="ORF">OLC1_LOCUS4295</name>
</gene>
<protein>
    <submittedName>
        <fullName evidence="6">OLC1v1028021C1</fullName>
    </submittedName>
</protein>
<comment type="subunit">
    <text evidence="3">Binds to multiple calmodulin (CaM) in the presence of Ca(2+) and CaM-like proteins.</text>
</comment>
<dbReference type="Gene3D" id="1.20.5.190">
    <property type="match status" value="1"/>
</dbReference>
<dbReference type="CDD" id="cd23767">
    <property type="entry name" value="IQCD"/>
    <property type="match status" value="1"/>
</dbReference>
<feature type="compositionally biased region" description="Basic and acidic residues" evidence="4">
    <location>
        <begin position="476"/>
        <end position="487"/>
    </location>
</feature>
<feature type="compositionally biased region" description="Basic and acidic residues" evidence="4">
    <location>
        <begin position="577"/>
        <end position="598"/>
    </location>
</feature>
<evidence type="ECO:0000259" key="5">
    <source>
        <dbReference type="Pfam" id="PF13178"/>
    </source>
</evidence>
<comment type="similarity">
    <text evidence="2">Belongs to the IQD family.</text>
</comment>
<evidence type="ECO:0000256" key="3">
    <source>
        <dbReference type="ARBA" id="ARBA00024378"/>
    </source>
</evidence>